<reference evidence="7 8" key="1">
    <citation type="submission" date="2014-06" db="EMBL/GenBank/DDBJ databases">
        <title>Whole Genome Sequences of Three Symbiotic Endozoicomonas Bacteria.</title>
        <authorList>
            <person name="Neave M.J."/>
            <person name="Apprill A."/>
            <person name="Voolstra C.R."/>
        </authorList>
    </citation>
    <scope>NUCLEOTIDE SEQUENCE [LARGE SCALE GENOMIC DNA]</scope>
    <source>
        <strain evidence="7 8">DSM 22380</strain>
    </source>
</reference>
<dbReference type="InterPro" id="IPR039697">
    <property type="entry name" value="Alcohol_dehydrogenase_Fe"/>
</dbReference>
<dbReference type="Gene3D" id="1.20.1090.10">
    <property type="entry name" value="Dehydroquinate synthase-like - alpha domain"/>
    <property type="match status" value="1"/>
</dbReference>
<dbReference type="PROSITE" id="PS00060">
    <property type="entry name" value="ADH_IRON_2"/>
    <property type="match status" value="1"/>
</dbReference>
<dbReference type="EMBL" id="JOJP01000001">
    <property type="protein sequence ID" value="KEI69431.1"/>
    <property type="molecule type" value="Genomic_DNA"/>
</dbReference>
<evidence type="ECO:0000259" key="6">
    <source>
        <dbReference type="Pfam" id="PF25137"/>
    </source>
</evidence>
<dbReference type="GO" id="GO:0004022">
    <property type="term" value="F:alcohol dehydrogenase (NAD+) activity"/>
    <property type="evidence" value="ECO:0007669"/>
    <property type="project" value="TreeGrafter"/>
</dbReference>
<dbReference type="AlphaFoldDB" id="A0A081K5K5"/>
<dbReference type="STRING" id="305900.GV64_00610"/>
<dbReference type="Pfam" id="PF00465">
    <property type="entry name" value="Fe-ADH"/>
    <property type="match status" value="1"/>
</dbReference>
<sequence>MPRQSLLGFGCLNQGIERLKALNCKKVLVVTDAVLNKTGLVSSVTDRFVAQGIDAVIYDGTLPNPTTANVSEGLAMLNRHQCDTVVSLGGGSPHDCAKAIALLATNGGEIKDYEGVDKSTNPCLPLVAINTTAGTASEMTRFCIITNEQTHIKMAIVDQNVTPAIAINDPELMLGMPAGLTAATGMDALTHAIEAFLSANASPVTDAVASKAIKLVAQYLPRAVKDGTDRKAREQMAYAQYMAGMAFNSSGLGYVHAMAHQLGGKYGLPHGICNAILLPHVMTYNLPVSAEKLSDVARYLGCDVYGLGAQEAAVLGIKEVCRLLLEVGVPASLTEQGVKVEDIPEMAINALKDACAATNPRQGTQAEIEQIFKNAL</sequence>
<evidence type="ECO:0000313" key="8">
    <source>
        <dbReference type="Proteomes" id="UP000027997"/>
    </source>
</evidence>
<dbReference type="CDD" id="cd08188">
    <property type="entry name" value="PDDH"/>
    <property type="match status" value="1"/>
</dbReference>
<comment type="caution">
    <text evidence="7">The sequence shown here is derived from an EMBL/GenBank/DDBJ whole genome shotgun (WGS) entry which is preliminary data.</text>
</comment>
<dbReference type="SUPFAM" id="SSF56796">
    <property type="entry name" value="Dehydroquinate synthase-like"/>
    <property type="match status" value="1"/>
</dbReference>
<comment type="cofactor">
    <cofactor evidence="1">
        <name>Fe cation</name>
        <dbReference type="ChEBI" id="CHEBI:24875"/>
    </cofactor>
</comment>
<dbReference type="GO" id="GO:0046872">
    <property type="term" value="F:metal ion binding"/>
    <property type="evidence" value="ECO:0007669"/>
    <property type="project" value="InterPro"/>
</dbReference>
<evidence type="ECO:0000256" key="2">
    <source>
        <dbReference type="ARBA" id="ARBA00007358"/>
    </source>
</evidence>
<feature type="domain" description="Fe-containing alcohol dehydrogenase-like C-terminal" evidence="6">
    <location>
        <begin position="181"/>
        <end position="375"/>
    </location>
</feature>
<dbReference type="InterPro" id="IPR056798">
    <property type="entry name" value="ADH_Fe_C"/>
</dbReference>
<dbReference type="Pfam" id="PF25137">
    <property type="entry name" value="ADH_Fe_C"/>
    <property type="match status" value="1"/>
</dbReference>
<evidence type="ECO:0000259" key="5">
    <source>
        <dbReference type="Pfam" id="PF00465"/>
    </source>
</evidence>
<keyword evidence="8" id="KW-1185">Reference proteome</keyword>
<dbReference type="Proteomes" id="UP000027997">
    <property type="component" value="Unassembled WGS sequence"/>
</dbReference>
<dbReference type="InterPro" id="IPR018211">
    <property type="entry name" value="ADH_Fe_CS"/>
</dbReference>
<proteinExistence type="inferred from homology"/>
<keyword evidence="4" id="KW-0520">NAD</keyword>
<dbReference type="eggNOG" id="COG1454">
    <property type="taxonomic scope" value="Bacteria"/>
</dbReference>
<accession>A0A081K5K5</accession>
<dbReference type="PANTHER" id="PTHR11496">
    <property type="entry name" value="ALCOHOL DEHYDROGENASE"/>
    <property type="match status" value="1"/>
</dbReference>
<protein>
    <submittedName>
        <fullName evidence="7">Alcohol dehydrogenase</fullName>
    </submittedName>
</protein>
<evidence type="ECO:0000313" key="7">
    <source>
        <dbReference type="EMBL" id="KEI69431.1"/>
    </source>
</evidence>
<dbReference type="FunFam" id="1.20.1090.10:FF:000001">
    <property type="entry name" value="Aldehyde-alcohol dehydrogenase"/>
    <property type="match status" value="1"/>
</dbReference>
<feature type="domain" description="Alcohol dehydrogenase iron-type/glycerol dehydrogenase GldA" evidence="5">
    <location>
        <begin position="2"/>
        <end position="170"/>
    </location>
</feature>
<evidence type="ECO:0000256" key="3">
    <source>
        <dbReference type="ARBA" id="ARBA00023002"/>
    </source>
</evidence>
<dbReference type="InterPro" id="IPR001670">
    <property type="entry name" value="ADH_Fe/GldA"/>
</dbReference>
<dbReference type="Gene3D" id="3.40.50.1970">
    <property type="match status" value="1"/>
</dbReference>
<name>A0A081K5K5_9GAMM</name>
<keyword evidence="3" id="KW-0560">Oxidoreductase</keyword>
<comment type="similarity">
    <text evidence="2">Belongs to the iron-containing alcohol dehydrogenase family.</text>
</comment>
<gene>
    <name evidence="7" type="ORF">GV64_00610</name>
</gene>
<organism evidence="7 8">
    <name type="scientific">Endozoicomonas elysicola</name>
    <dbReference type="NCBI Taxonomy" id="305900"/>
    <lineage>
        <taxon>Bacteria</taxon>
        <taxon>Pseudomonadati</taxon>
        <taxon>Pseudomonadota</taxon>
        <taxon>Gammaproteobacteria</taxon>
        <taxon>Oceanospirillales</taxon>
        <taxon>Endozoicomonadaceae</taxon>
        <taxon>Endozoicomonas</taxon>
    </lineage>
</organism>
<evidence type="ECO:0000256" key="4">
    <source>
        <dbReference type="ARBA" id="ARBA00023027"/>
    </source>
</evidence>
<dbReference type="PROSITE" id="PS00913">
    <property type="entry name" value="ADH_IRON_1"/>
    <property type="match status" value="1"/>
</dbReference>
<dbReference type="RefSeq" id="WP_033403026.1">
    <property type="nucleotide sequence ID" value="NZ_JOJP01000001.1"/>
</dbReference>
<dbReference type="PANTHER" id="PTHR11496:SF102">
    <property type="entry name" value="ALCOHOL DEHYDROGENASE 4"/>
    <property type="match status" value="1"/>
</dbReference>
<dbReference type="FunFam" id="3.40.50.1970:FF:000003">
    <property type="entry name" value="Alcohol dehydrogenase, iron-containing"/>
    <property type="match status" value="1"/>
</dbReference>
<evidence type="ECO:0000256" key="1">
    <source>
        <dbReference type="ARBA" id="ARBA00001962"/>
    </source>
</evidence>